<evidence type="ECO:0000256" key="1">
    <source>
        <dbReference type="SAM" id="MobiDB-lite"/>
    </source>
</evidence>
<gene>
    <name evidence="3" type="ORF">BLA15945_02420</name>
</gene>
<dbReference type="SUPFAM" id="SSF54637">
    <property type="entry name" value="Thioesterase/thiol ester dehydrase-isomerase"/>
    <property type="match status" value="1"/>
</dbReference>
<evidence type="ECO:0000313" key="4">
    <source>
        <dbReference type="Proteomes" id="UP000494174"/>
    </source>
</evidence>
<reference evidence="3 4" key="1">
    <citation type="submission" date="2019-09" db="EMBL/GenBank/DDBJ databases">
        <authorList>
            <person name="Depoorter E."/>
        </authorList>
    </citation>
    <scope>NUCLEOTIDE SEQUENCE [LARGE SCALE GENOMIC DNA]</scope>
    <source>
        <strain evidence="3">R-15945</strain>
    </source>
</reference>
<evidence type="ECO:0000259" key="2">
    <source>
        <dbReference type="Pfam" id="PF01575"/>
    </source>
</evidence>
<name>A0A6P2K4L9_BURL3</name>
<sequence>MRDESGTAARRPDRDPGGHTADGSRHASTLLALPQLPPLVDKELGVSEWFSIDPPSINEFADFNSDRQSIHADEELARGRSYGETIAYGFHAPSILFGWASGALSVVKRRQNPINCGLNSVRFITPGRRGERVRGRFTLKQVTTRNTTSIPLTIGAMVEIENHHKPALVAERTMPINT</sequence>
<dbReference type="Gene3D" id="3.10.129.10">
    <property type="entry name" value="Hotdog Thioesterase"/>
    <property type="match status" value="1"/>
</dbReference>
<dbReference type="RefSeq" id="WP_174968610.1">
    <property type="nucleotide sequence ID" value="NZ_CABVPU010000007.1"/>
</dbReference>
<dbReference type="Proteomes" id="UP000494174">
    <property type="component" value="Unassembled WGS sequence"/>
</dbReference>
<protein>
    <submittedName>
        <fullName evidence="3">Nodulation protein NodN</fullName>
    </submittedName>
</protein>
<feature type="region of interest" description="Disordered" evidence="1">
    <location>
        <begin position="1"/>
        <end position="25"/>
    </location>
</feature>
<accession>A0A6P2K4L9</accession>
<dbReference type="Pfam" id="PF01575">
    <property type="entry name" value="MaoC_dehydratas"/>
    <property type="match status" value="1"/>
</dbReference>
<dbReference type="PANTHER" id="PTHR42993:SF1">
    <property type="entry name" value="MAOC-LIKE DEHYDRATASE DOMAIN-CONTAINING PROTEIN"/>
    <property type="match status" value="1"/>
</dbReference>
<proteinExistence type="predicted"/>
<evidence type="ECO:0000313" key="3">
    <source>
        <dbReference type="EMBL" id="VWB52042.1"/>
    </source>
</evidence>
<dbReference type="EMBL" id="CABVPU010000007">
    <property type="protein sequence ID" value="VWB52042.1"/>
    <property type="molecule type" value="Genomic_DNA"/>
</dbReference>
<organism evidence="3 4">
    <name type="scientific">Burkholderia lata (strain ATCC 17760 / DSM 23089 / LMG 22485 / NCIMB 9086 / R18194 / 383)</name>
    <dbReference type="NCBI Taxonomy" id="482957"/>
    <lineage>
        <taxon>Bacteria</taxon>
        <taxon>Pseudomonadati</taxon>
        <taxon>Pseudomonadota</taxon>
        <taxon>Betaproteobacteria</taxon>
        <taxon>Burkholderiales</taxon>
        <taxon>Burkholderiaceae</taxon>
        <taxon>Burkholderia</taxon>
        <taxon>Burkholderia cepacia complex</taxon>
    </lineage>
</organism>
<dbReference type="AlphaFoldDB" id="A0A6P2K4L9"/>
<feature type="domain" description="MaoC-like" evidence="2">
    <location>
        <begin position="40"/>
        <end position="146"/>
    </location>
</feature>
<dbReference type="InterPro" id="IPR029069">
    <property type="entry name" value="HotDog_dom_sf"/>
</dbReference>
<dbReference type="InterPro" id="IPR002539">
    <property type="entry name" value="MaoC-like_dom"/>
</dbReference>
<dbReference type="PANTHER" id="PTHR42993">
    <property type="entry name" value="MAOC-LIKE DEHYDRATASE DOMAIN-CONTAINING PROTEIN"/>
    <property type="match status" value="1"/>
</dbReference>